<reference evidence="1 2" key="1">
    <citation type="journal article" date="2010" name="Stand. Genomic Sci.">
        <title>Complete genome sequence of Methanoplanus petrolearius type strain (SEBR 4847).</title>
        <authorList>
            <person name="Brambilla E."/>
            <person name="Djao O.D."/>
            <person name="Daligault H."/>
            <person name="Lapidus A."/>
            <person name="Lucas S."/>
            <person name="Hammon N."/>
            <person name="Nolan M."/>
            <person name="Tice H."/>
            <person name="Cheng J.F."/>
            <person name="Han C."/>
            <person name="Tapia R."/>
            <person name="Goodwin L."/>
            <person name="Pitluck S."/>
            <person name="Liolios K."/>
            <person name="Ivanova N."/>
            <person name="Mavromatis K."/>
            <person name="Mikhailova N."/>
            <person name="Pati A."/>
            <person name="Chen A."/>
            <person name="Palaniappan K."/>
            <person name="Land M."/>
            <person name="Hauser L."/>
            <person name="Chang Y.J."/>
            <person name="Jeffries C.D."/>
            <person name="Rohde M."/>
            <person name="Spring S."/>
            <person name="Sikorski J."/>
            <person name="Goker M."/>
            <person name="Woyke T."/>
            <person name="Bristow J."/>
            <person name="Eisen J.A."/>
            <person name="Markowitz V."/>
            <person name="Hugenholtz P."/>
            <person name="Kyrpides N.C."/>
            <person name="Klenk H.P."/>
        </authorList>
    </citation>
    <scope>NUCLEOTIDE SEQUENCE [LARGE SCALE GENOMIC DNA]</scope>
    <source>
        <strain evidence="2">DSM 11571 / OCM 486 / SEBR 4847</strain>
    </source>
</reference>
<dbReference type="RefSeq" id="WP_013329466.1">
    <property type="nucleotide sequence ID" value="NC_014507.1"/>
</dbReference>
<protein>
    <submittedName>
        <fullName evidence="1">Uncharacterized protein</fullName>
    </submittedName>
</protein>
<proteinExistence type="predicted"/>
<accession>E1RG54</accession>
<evidence type="ECO:0000313" key="2">
    <source>
        <dbReference type="Proteomes" id="UP000006565"/>
    </source>
</evidence>
<dbReference type="GeneID" id="9744003"/>
<evidence type="ECO:0000313" key="1">
    <source>
        <dbReference type="EMBL" id="ADN36289.1"/>
    </source>
</evidence>
<dbReference type="AlphaFoldDB" id="E1RG54"/>
<dbReference type="PROSITE" id="PS51257">
    <property type="entry name" value="PROKAR_LIPOPROTEIN"/>
    <property type="match status" value="1"/>
</dbReference>
<dbReference type="EMBL" id="CP002117">
    <property type="protein sequence ID" value="ADN36289.1"/>
    <property type="molecule type" value="Genomic_DNA"/>
</dbReference>
<sequence length="220" mass="24498" precursor="true">MRGDLFFIFVLLCLVAAFVIVVGCTGGTSTDIGEVKSFDDYGIVIDGKITDSEWNALKDFSYATLDQIQKNNYNGTLFPIIEKSIVVIGNGDGNDIPDLYFAEQANAQFVQDLNKVGVILNGRICIRDTEILYPCIAIGYSDNQVFIYKDYSEHQLSDVPDERDFSDSMYYKSNSDNTVYEGIIYDIGDDIETISRGGKLKIITLAVSTKDVELSKILLK</sequence>
<keyword evidence="2" id="KW-1185">Reference proteome</keyword>
<dbReference type="KEGG" id="mpi:Mpet_1532"/>
<name>E1RG54_METP4</name>
<organism evidence="1 2">
    <name type="scientific">Methanolacinia petrolearia (strain DSM 11571 / OCM 486 / SEBR 4847)</name>
    <name type="common">Methanoplanus petrolearius</name>
    <dbReference type="NCBI Taxonomy" id="679926"/>
    <lineage>
        <taxon>Archaea</taxon>
        <taxon>Methanobacteriati</taxon>
        <taxon>Methanobacteriota</taxon>
        <taxon>Stenosarchaea group</taxon>
        <taxon>Methanomicrobia</taxon>
        <taxon>Methanomicrobiales</taxon>
        <taxon>Methanomicrobiaceae</taxon>
        <taxon>Methanolacinia</taxon>
    </lineage>
</organism>
<dbReference type="Proteomes" id="UP000006565">
    <property type="component" value="Chromosome"/>
</dbReference>
<dbReference type="HOGENOM" id="CLU_1253601_0_0_2"/>
<gene>
    <name evidence="1" type="ordered locus">Mpet_1532</name>
</gene>